<feature type="transmembrane region" description="Helical" evidence="1">
    <location>
        <begin position="71"/>
        <end position="96"/>
    </location>
</feature>
<feature type="transmembrane region" description="Helical" evidence="1">
    <location>
        <begin position="246"/>
        <end position="266"/>
    </location>
</feature>
<proteinExistence type="predicted"/>
<dbReference type="PANTHER" id="PTHR18945">
    <property type="entry name" value="NEUROTRANSMITTER GATED ION CHANNEL"/>
    <property type="match status" value="1"/>
</dbReference>
<keyword evidence="1" id="KW-0472">Membrane</keyword>
<feature type="domain" description="Neurotransmitter-gated ion-channel transmembrane" evidence="2">
    <location>
        <begin position="43"/>
        <end position="262"/>
    </location>
</feature>
<comment type="caution">
    <text evidence="3">The sequence shown here is derived from an EMBL/GenBank/DDBJ whole genome shotgun (WGS) entry which is preliminary data.</text>
</comment>
<keyword evidence="1" id="KW-1133">Transmembrane helix</keyword>
<sequence>LQLKTTKGTMYYYGGITILLSLVVFMTVVAEKLPKVSVAIPLLEITILLSLTVFMTMVADKLPQVSDAIPLLATYFNCIMFMVASSVVLTVVVLNYHHRKPKTHSMPNWVRTVFLQWLPWILRMSRPGKKITRKGIILKNKMRELEMNERSSRSLLANVLDIDDDIRQIQAMTPHSSDGSFRTLVGRSFEEGALPMSQHSYCFSNSRELQNILQELRFITGKVRNGDVEHETMLDWKFAAMVIDRCCLITFTLYTAISTVVVLLQAPHVSIS</sequence>
<dbReference type="Proteomes" id="UP001497623">
    <property type="component" value="Unassembled WGS sequence"/>
</dbReference>
<dbReference type="GO" id="GO:0016020">
    <property type="term" value="C:membrane"/>
    <property type="evidence" value="ECO:0007669"/>
    <property type="project" value="InterPro"/>
</dbReference>
<organism evidence="3 4">
    <name type="scientific">Meganyctiphanes norvegica</name>
    <name type="common">Northern krill</name>
    <name type="synonym">Thysanopoda norvegica</name>
    <dbReference type="NCBI Taxonomy" id="48144"/>
    <lineage>
        <taxon>Eukaryota</taxon>
        <taxon>Metazoa</taxon>
        <taxon>Ecdysozoa</taxon>
        <taxon>Arthropoda</taxon>
        <taxon>Crustacea</taxon>
        <taxon>Multicrustacea</taxon>
        <taxon>Malacostraca</taxon>
        <taxon>Eumalacostraca</taxon>
        <taxon>Eucarida</taxon>
        <taxon>Euphausiacea</taxon>
        <taxon>Euphausiidae</taxon>
        <taxon>Meganyctiphanes</taxon>
    </lineage>
</organism>
<evidence type="ECO:0000313" key="4">
    <source>
        <dbReference type="Proteomes" id="UP001497623"/>
    </source>
</evidence>
<evidence type="ECO:0000256" key="1">
    <source>
        <dbReference type="SAM" id="Phobius"/>
    </source>
</evidence>
<dbReference type="Gene3D" id="1.20.58.390">
    <property type="entry name" value="Neurotransmitter-gated ion-channel transmembrane domain"/>
    <property type="match status" value="3"/>
</dbReference>
<keyword evidence="4" id="KW-1185">Reference proteome</keyword>
<gene>
    <name evidence="3" type="ORF">MNOR_LOCUS9053</name>
</gene>
<dbReference type="InterPro" id="IPR036719">
    <property type="entry name" value="Neuro-gated_channel_TM_sf"/>
</dbReference>
<feature type="transmembrane region" description="Helical" evidence="1">
    <location>
        <begin position="12"/>
        <end position="30"/>
    </location>
</feature>
<dbReference type="InterPro" id="IPR038050">
    <property type="entry name" value="Neuro_actylchol_rec"/>
</dbReference>
<dbReference type="GO" id="GO:0005216">
    <property type="term" value="F:monoatomic ion channel activity"/>
    <property type="evidence" value="ECO:0007669"/>
    <property type="project" value="InterPro"/>
</dbReference>
<dbReference type="CDD" id="cd19051">
    <property type="entry name" value="LGIC_TM_cation"/>
    <property type="match status" value="1"/>
</dbReference>
<keyword evidence="1" id="KW-0812">Transmembrane</keyword>
<feature type="non-terminal residue" evidence="3">
    <location>
        <position position="272"/>
    </location>
</feature>
<name>A0AAV2Q888_MEGNR</name>
<dbReference type="EMBL" id="CAXKWB010004297">
    <property type="protein sequence ID" value="CAL4073210.1"/>
    <property type="molecule type" value="Genomic_DNA"/>
</dbReference>
<accession>A0AAV2Q888</accession>
<dbReference type="AlphaFoldDB" id="A0AAV2Q888"/>
<dbReference type="Pfam" id="PF02932">
    <property type="entry name" value="Neur_chan_memb"/>
    <property type="match status" value="1"/>
</dbReference>
<protein>
    <recommendedName>
        <fullName evidence="2">Neurotransmitter-gated ion-channel transmembrane domain-containing protein</fullName>
    </recommendedName>
</protein>
<dbReference type="InterPro" id="IPR006029">
    <property type="entry name" value="Neurotrans-gated_channel_TM"/>
</dbReference>
<dbReference type="InterPro" id="IPR006201">
    <property type="entry name" value="Neur_channel"/>
</dbReference>
<feature type="non-terminal residue" evidence="3">
    <location>
        <position position="1"/>
    </location>
</feature>
<reference evidence="3 4" key="1">
    <citation type="submission" date="2024-05" db="EMBL/GenBank/DDBJ databases">
        <authorList>
            <person name="Wallberg A."/>
        </authorList>
    </citation>
    <scope>NUCLEOTIDE SEQUENCE [LARGE SCALE GENOMIC DNA]</scope>
</reference>
<feature type="transmembrane region" description="Helical" evidence="1">
    <location>
        <begin position="36"/>
        <end position="59"/>
    </location>
</feature>
<evidence type="ECO:0000259" key="2">
    <source>
        <dbReference type="Pfam" id="PF02932"/>
    </source>
</evidence>
<dbReference type="GO" id="GO:0004888">
    <property type="term" value="F:transmembrane signaling receptor activity"/>
    <property type="evidence" value="ECO:0007669"/>
    <property type="project" value="InterPro"/>
</dbReference>
<dbReference type="SUPFAM" id="SSF90112">
    <property type="entry name" value="Neurotransmitter-gated ion-channel transmembrane pore"/>
    <property type="match status" value="2"/>
</dbReference>
<evidence type="ECO:0000313" key="3">
    <source>
        <dbReference type="EMBL" id="CAL4073210.1"/>
    </source>
</evidence>